<dbReference type="InterPro" id="IPR029068">
    <property type="entry name" value="Glyas_Bleomycin-R_OHBP_Dase"/>
</dbReference>
<reference evidence="2" key="1">
    <citation type="submission" date="2023-10" db="EMBL/GenBank/DDBJ databases">
        <authorList>
            <person name="Hackl T."/>
        </authorList>
    </citation>
    <scope>NUCLEOTIDE SEQUENCE</scope>
</reference>
<dbReference type="EMBL" id="CAUWAG010000003">
    <property type="protein sequence ID" value="CAJ2499688.1"/>
    <property type="molecule type" value="Genomic_DNA"/>
</dbReference>
<evidence type="ECO:0000313" key="3">
    <source>
        <dbReference type="Proteomes" id="UP001295740"/>
    </source>
</evidence>
<dbReference type="PROSITE" id="PS51819">
    <property type="entry name" value="VOC"/>
    <property type="match status" value="1"/>
</dbReference>
<gene>
    <name evidence="2" type="ORF">KHLLAP_LOCUS156</name>
</gene>
<dbReference type="Proteomes" id="UP001295740">
    <property type="component" value="Unassembled WGS sequence"/>
</dbReference>
<feature type="domain" description="VOC" evidence="1">
    <location>
        <begin position="15"/>
        <end position="132"/>
    </location>
</feature>
<comment type="caution">
    <text evidence="2">The sequence shown here is derived from an EMBL/GenBank/DDBJ whole genome shotgun (WGS) entry which is preliminary data.</text>
</comment>
<proteinExistence type="predicted"/>
<dbReference type="Gene3D" id="3.10.180.10">
    <property type="entry name" value="2,3-Dihydroxybiphenyl 1,2-Dioxygenase, domain 1"/>
    <property type="match status" value="1"/>
</dbReference>
<protein>
    <submittedName>
        <fullName evidence="2">Uu.00g025410.m01.CDS01</fullName>
    </submittedName>
</protein>
<name>A0AAI8V2J3_9PEZI</name>
<evidence type="ECO:0000313" key="2">
    <source>
        <dbReference type="EMBL" id="CAJ2499688.1"/>
    </source>
</evidence>
<dbReference type="SUPFAM" id="SSF54593">
    <property type="entry name" value="Glyoxalase/Bleomycin resistance protein/Dihydroxybiphenyl dioxygenase"/>
    <property type="match status" value="1"/>
</dbReference>
<dbReference type="Pfam" id="PF00903">
    <property type="entry name" value="Glyoxalase"/>
    <property type="match status" value="1"/>
</dbReference>
<dbReference type="InterPro" id="IPR004360">
    <property type="entry name" value="Glyas_Fos-R_dOase_dom"/>
</dbReference>
<evidence type="ECO:0000259" key="1">
    <source>
        <dbReference type="PROSITE" id="PS51819"/>
    </source>
</evidence>
<sequence>MTGPVGSGKVLSPASLAHVVLRTPNFKPMVAFHKAFLGAHASHETETLAFLTYDEEHHRVAIIAFTGCGEKVRNTAGLEHIAFTFKNLLDLTTAYSQRKARGMLPVWNVNHGPTTSIYYQDPDGNMLETQVDNFDTAEGANDYMSGGAFAENPFGVDFDPEDMIRRLQSGEPEVELKKRPNIGPRGIETFPVLPKPDVRDSYELMGVST</sequence>
<dbReference type="AlphaFoldDB" id="A0AAI8V2J3"/>
<organism evidence="2 3">
    <name type="scientific">Anthostomella pinea</name>
    <dbReference type="NCBI Taxonomy" id="933095"/>
    <lineage>
        <taxon>Eukaryota</taxon>
        <taxon>Fungi</taxon>
        <taxon>Dikarya</taxon>
        <taxon>Ascomycota</taxon>
        <taxon>Pezizomycotina</taxon>
        <taxon>Sordariomycetes</taxon>
        <taxon>Xylariomycetidae</taxon>
        <taxon>Xylariales</taxon>
        <taxon>Xylariaceae</taxon>
        <taxon>Anthostomella</taxon>
    </lineage>
</organism>
<keyword evidence="3" id="KW-1185">Reference proteome</keyword>
<accession>A0AAI8V2J3</accession>
<dbReference type="InterPro" id="IPR037523">
    <property type="entry name" value="VOC_core"/>
</dbReference>